<gene>
    <name evidence="1" type="ORF">PCASD_26293</name>
</gene>
<evidence type="ECO:0000313" key="1">
    <source>
        <dbReference type="EMBL" id="PLW27515.1"/>
    </source>
</evidence>
<name>A0A2N5TPV0_9BASI</name>
<dbReference type="Proteomes" id="UP000235392">
    <property type="component" value="Unassembled WGS sequence"/>
</dbReference>
<dbReference type="AlphaFoldDB" id="A0A2N5TPV0"/>
<protein>
    <submittedName>
        <fullName evidence="1">Uncharacterized protein</fullName>
    </submittedName>
</protein>
<evidence type="ECO:0000313" key="2">
    <source>
        <dbReference type="Proteomes" id="UP000235392"/>
    </source>
</evidence>
<reference evidence="1 2" key="1">
    <citation type="submission" date="2017-11" db="EMBL/GenBank/DDBJ databases">
        <title>De novo assembly and phasing of dikaryotic genomes from two isolates of Puccinia coronata f. sp. avenae, the causal agent of oat crown rust.</title>
        <authorList>
            <person name="Miller M.E."/>
            <person name="Zhang Y."/>
            <person name="Omidvar V."/>
            <person name="Sperschneider J."/>
            <person name="Schwessinger B."/>
            <person name="Raley C."/>
            <person name="Palmer J.M."/>
            <person name="Garnica D."/>
            <person name="Upadhyaya N."/>
            <person name="Rathjen J."/>
            <person name="Taylor J.M."/>
            <person name="Park R.F."/>
            <person name="Dodds P.N."/>
            <person name="Hirsch C.D."/>
            <person name="Kianian S.F."/>
            <person name="Figueroa M."/>
        </authorList>
    </citation>
    <scope>NUCLEOTIDE SEQUENCE [LARGE SCALE GENOMIC DNA]</scope>
    <source>
        <strain evidence="1">12SD80</strain>
    </source>
</reference>
<proteinExistence type="predicted"/>
<sequence length="237" mass="26039">MAPFLCVDNLDFEQRVHNKSLGHSSWMFHSTWGYIHHPHPDLLASVSGANLTVNQYQKSMSNVATLQVTPKMFLPSFKEEEHWSQVLKAQIGQALLGYVAEASDSRVPIPINPPEINTISSDAPNITMLKLMVASDNLAQGVGEVIDGDLGTCTNISTLQMQQIPSGHIEDLVVLGTEKDSLTEELPKFTSEKISKTIEDTYNQFFSAKAKQNAAGKYILTKIVKLNSAAVGLCDYC</sequence>
<accession>A0A2N5TPV0</accession>
<dbReference type="EMBL" id="PGCI01000403">
    <property type="protein sequence ID" value="PLW27515.1"/>
    <property type="molecule type" value="Genomic_DNA"/>
</dbReference>
<comment type="caution">
    <text evidence="1">The sequence shown here is derived from an EMBL/GenBank/DDBJ whole genome shotgun (WGS) entry which is preliminary data.</text>
</comment>
<organism evidence="1 2">
    <name type="scientific">Puccinia coronata f. sp. avenae</name>
    <dbReference type="NCBI Taxonomy" id="200324"/>
    <lineage>
        <taxon>Eukaryota</taxon>
        <taxon>Fungi</taxon>
        <taxon>Dikarya</taxon>
        <taxon>Basidiomycota</taxon>
        <taxon>Pucciniomycotina</taxon>
        <taxon>Pucciniomycetes</taxon>
        <taxon>Pucciniales</taxon>
        <taxon>Pucciniaceae</taxon>
        <taxon>Puccinia</taxon>
    </lineage>
</organism>